<dbReference type="Proteomes" id="UP000443423">
    <property type="component" value="Unassembled WGS sequence"/>
</dbReference>
<reference evidence="2 3" key="1">
    <citation type="submission" date="2019-11" db="EMBL/GenBank/DDBJ databases">
        <title>Whole genome sequence of Haloferax sp. MBLA0078.</title>
        <authorList>
            <person name="Seo M.-J."/>
            <person name="Cho E.-S."/>
        </authorList>
    </citation>
    <scope>NUCLEOTIDE SEQUENCE [LARGE SCALE GENOMIC DNA]</scope>
    <source>
        <strain evidence="2 3">MBLA0078</strain>
    </source>
</reference>
<proteinExistence type="predicted"/>
<organism evidence="2 3">
    <name type="scientific">Haloferax marinum</name>
    <dbReference type="NCBI Taxonomy" id="2666143"/>
    <lineage>
        <taxon>Archaea</taxon>
        <taxon>Methanobacteriati</taxon>
        <taxon>Methanobacteriota</taxon>
        <taxon>Stenosarchaea group</taxon>
        <taxon>Halobacteria</taxon>
        <taxon>Halobacteriales</taxon>
        <taxon>Haloferacaceae</taxon>
        <taxon>Haloferax</taxon>
    </lineage>
</organism>
<evidence type="ECO:0000313" key="2">
    <source>
        <dbReference type="EMBL" id="MRW96901.1"/>
    </source>
</evidence>
<dbReference type="InterPro" id="IPR011989">
    <property type="entry name" value="ARM-like"/>
</dbReference>
<dbReference type="RefSeq" id="WP_151111729.1">
    <property type="nucleotide sequence ID" value="NZ_WKJQ01000001.1"/>
</dbReference>
<dbReference type="Gene3D" id="1.25.10.10">
    <property type="entry name" value="Leucine-rich Repeat Variant"/>
    <property type="match status" value="2"/>
</dbReference>
<dbReference type="Pfam" id="PF13646">
    <property type="entry name" value="HEAT_2"/>
    <property type="match status" value="1"/>
</dbReference>
<name>A0A6A8G783_9EURY</name>
<dbReference type="InterPro" id="IPR032682">
    <property type="entry name" value="Cnd1_C"/>
</dbReference>
<gene>
    <name evidence="2" type="ORF">GJR99_09990</name>
</gene>
<evidence type="ECO:0000259" key="1">
    <source>
        <dbReference type="Pfam" id="PF12717"/>
    </source>
</evidence>
<accession>A0A6A8G783</accession>
<dbReference type="InterPro" id="IPR016024">
    <property type="entry name" value="ARM-type_fold"/>
</dbReference>
<sequence length="299" mass="31390">MRDAGESPLAAVHPATVHPDEVDTGEIEAALGSADPLVRQRACKVCETLVEEDVESVRPLGSEIGGLLHDRSAAVVQTALSVLTTLAATEPVVLESCLDDLVSVTETELNGVKLESARCLAALTLEKPGACVPHVPALVQTVVDAEGVEAIDDCAETVTDPSTRQTIREHNLREYQDGENARELLANVVAAAVESAPSELHDETPSFTKLLSDENPVVVDAGLTALSMVAQDDPTAVAVDDALVDCLGHDARSVRARAIETFGYLGSDTVVPTLRRVADDDPDEDVAALAAVTADFLDS</sequence>
<feature type="domain" description="Condensin complex subunit 1 C-terminal" evidence="1">
    <location>
        <begin position="25"/>
        <end position="113"/>
    </location>
</feature>
<dbReference type="OrthoDB" id="202588at2157"/>
<dbReference type="SUPFAM" id="SSF48371">
    <property type="entry name" value="ARM repeat"/>
    <property type="match status" value="1"/>
</dbReference>
<keyword evidence="3" id="KW-1185">Reference proteome</keyword>
<comment type="caution">
    <text evidence="2">The sequence shown here is derived from an EMBL/GenBank/DDBJ whole genome shotgun (WGS) entry which is preliminary data.</text>
</comment>
<dbReference type="EMBL" id="WKJQ01000001">
    <property type="protein sequence ID" value="MRW96901.1"/>
    <property type="molecule type" value="Genomic_DNA"/>
</dbReference>
<dbReference type="AlphaFoldDB" id="A0A6A8G783"/>
<dbReference type="Pfam" id="PF12717">
    <property type="entry name" value="Cnd1"/>
    <property type="match status" value="1"/>
</dbReference>
<evidence type="ECO:0000313" key="3">
    <source>
        <dbReference type="Proteomes" id="UP000443423"/>
    </source>
</evidence>
<protein>
    <submittedName>
        <fullName evidence="2">HEAT repeat domain-containing protein</fullName>
    </submittedName>
</protein>